<evidence type="ECO:0000256" key="4">
    <source>
        <dbReference type="ARBA" id="ARBA00039114"/>
    </source>
</evidence>
<dbReference type="CDD" id="cd04301">
    <property type="entry name" value="NAT_SF"/>
    <property type="match status" value="1"/>
</dbReference>
<dbReference type="EnsemblMetazoa" id="PPA07749.1">
    <property type="protein sequence ID" value="PPA07749.1"/>
    <property type="gene ID" value="WBGene00097303"/>
</dbReference>
<dbReference type="Gene3D" id="3.40.630.30">
    <property type="match status" value="1"/>
</dbReference>
<evidence type="ECO:0000256" key="6">
    <source>
        <dbReference type="ARBA" id="ARBA00050849"/>
    </source>
</evidence>
<dbReference type="PANTHER" id="PTHR20905:SF30">
    <property type="entry name" value="N-ACETYLTRANSFERASE DOMAIN-CONTAINING PROTEIN"/>
    <property type="match status" value="1"/>
</dbReference>
<organism evidence="14 15">
    <name type="scientific">Pristionchus pacificus</name>
    <name type="common">Parasitic nematode worm</name>
    <dbReference type="NCBI Taxonomy" id="54126"/>
    <lineage>
        <taxon>Eukaryota</taxon>
        <taxon>Metazoa</taxon>
        <taxon>Ecdysozoa</taxon>
        <taxon>Nematoda</taxon>
        <taxon>Chromadorea</taxon>
        <taxon>Rhabditida</taxon>
        <taxon>Rhabditina</taxon>
        <taxon>Diplogasteromorpha</taxon>
        <taxon>Diplogasteroidea</taxon>
        <taxon>Neodiplogasteridae</taxon>
        <taxon>Pristionchus</taxon>
    </lineage>
</organism>
<name>A0A2A6BSU3_PRIPA</name>
<evidence type="ECO:0000256" key="8">
    <source>
        <dbReference type="ARBA" id="ARBA00051711"/>
    </source>
</evidence>
<evidence type="ECO:0000256" key="9">
    <source>
        <dbReference type="ARBA" id="ARBA00051823"/>
    </source>
</evidence>
<dbReference type="OrthoDB" id="41532at2759"/>
<comment type="catalytic activity">
    <reaction evidence="11">
        <text>dopamine + hexadecanoyl-CoA = N-hexadecanoyl-dopamine + CoA + H(+)</text>
        <dbReference type="Rhea" id="RHEA:51376"/>
        <dbReference type="ChEBI" id="CHEBI:15378"/>
        <dbReference type="ChEBI" id="CHEBI:57287"/>
        <dbReference type="ChEBI" id="CHEBI:57379"/>
        <dbReference type="ChEBI" id="CHEBI:59905"/>
        <dbReference type="ChEBI" id="CHEBI:134058"/>
    </reaction>
    <physiologicalReaction direction="left-to-right" evidence="11">
        <dbReference type="Rhea" id="RHEA:51377"/>
    </physiologicalReaction>
</comment>
<reference evidence="14" key="2">
    <citation type="submission" date="2022-06" db="UniProtKB">
        <authorList>
            <consortium name="EnsemblMetazoa"/>
        </authorList>
    </citation>
    <scope>IDENTIFICATION</scope>
    <source>
        <strain evidence="14">PS312</strain>
    </source>
</reference>
<accession>A0A2A6BSU3</accession>
<evidence type="ECO:0000256" key="12">
    <source>
        <dbReference type="ARBA" id="ARBA00052491"/>
    </source>
</evidence>
<feature type="domain" description="N-acetyltransferase" evidence="13">
    <location>
        <begin position="1"/>
        <end position="204"/>
    </location>
</feature>
<comment type="catalytic activity">
    <reaction evidence="6">
        <text>serotonin + octadecanoyl-CoA = N-octadecanoyl-serotonin + CoA + H(+)</text>
        <dbReference type="Rhea" id="RHEA:51400"/>
        <dbReference type="ChEBI" id="CHEBI:15378"/>
        <dbReference type="ChEBI" id="CHEBI:57287"/>
        <dbReference type="ChEBI" id="CHEBI:57394"/>
        <dbReference type="ChEBI" id="CHEBI:134065"/>
        <dbReference type="ChEBI" id="CHEBI:350546"/>
    </reaction>
    <physiologicalReaction direction="left-to-right" evidence="6">
        <dbReference type="Rhea" id="RHEA:51401"/>
    </physiologicalReaction>
</comment>
<evidence type="ECO:0000256" key="1">
    <source>
        <dbReference type="ARBA" id="ARBA00022679"/>
    </source>
</evidence>
<sequence length="220" mass="24825">MDRVTPSFATDTDIPEIWDFMSGDFLENESLNGALQMKKEESRVLFFYLIRKGVSSGTSVLLKNEKGTIVGLRLSSFLDRDGETESDENEENLQFSQKAETIDGLLSVLGEARWDRIPREVSRCFYILVISVHSAYTRRGLGKVLLEFGMDRVREAGATGILSEATALKSQALFAKHGYRILKEVKHADHVDKDGKRIFTCTDGTNCAQLVFRYIDKEID</sequence>
<evidence type="ECO:0000256" key="11">
    <source>
        <dbReference type="ARBA" id="ARBA00052335"/>
    </source>
</evidence>
<dbReference type="PROSITE" id="PS51186">
    <property type="entry name" value="GNAT"/>
    <property type="match status" value="1"/>
</dbReference>
<protein>
    <recommendedName>
        <fullName evidence="4">aralkylamine N-acetyltransferase</fullName>
        <ecNumber evidence="4">2.3.1.87</ecNumber>
    </recommendedName>
</protein>
<comment type="similarity">
    <text evidence="3">Belongs to the acetyltransferase family. AANAT subfamily.</text>
</comment>
<comment type="catalytic activity">
    <reaction evidence="12">
        <text>serotonin + acetyl-CoA = N-acetylserotonin + CoA + H(+)</text>
        <dbReference type="Rhea" id="RHEA:25217"/>
        <dbReference type="ChEBI" id="CHEBI:15378"/>
        <dbReference type="ChEBI" id="CHEBI:17697"/>
        <dbReference type="ChEBI" id="CHEBI:57287"/>
        <dbReference type="ChEBI" id="CHEBI:57288"/>
        <dbReference type="ChEBI" id="CHEBI:350546"/>
        <dbReference type="EC" id="2.3.1.87"/>
    </reaction>
    <physiologicalReaction direction="left-to-right" evidence="12">
        <dbReference type="Rhea" id="RHEA:25218"/>
    </physiologicalReaction>
</comment>
<comment type="catalytic activity">
    <reaction evidence="5">
        <text>dopamine + (9Z)-octadecenoyl-CoA = N-(9Z-octadecanoyl)-dopamine + CoA + H(+)</text>
        <dbReference type="Rhea" id="RHEA:51380"/>
        <dbReference type="ChEBI" id="CHEBI:15378"/>
        <dbReference type="ChEBI" id="CHEBI:31883"/>
        <dbReference type="ChEBI" id="CHEBI:57287"/>
        <dbReference type="ChEBI" id="CHEBI:57387"/>
        <dbReference type="ChEBI" id="CHEBI:59905"/>
    </reaction>
    <physiologicalReaction direction="left-to-right" evidence="5">
        <dbReference type="Rhea" id="RHEA:51381"/>
    </physiologicalReaction>
</comment>
<dbReference type="SUPFAM" id="SSF55729">
    <property type="entry name" value="Acyl-CoA N-acyltransferases (Nat)"/>
    <property type="match status" value="1"/>
</dbReference>
<evidence type="ECO:0000256" key="2">
    <source>
        <dbReference type="ARBA" id="ARBA00037926"/>
    </source>
</evidence>
<evidence type="ECO:0000256" key="5">
    <source>
        <dbReference type="ARBA" id="ARBA00050189"/>
    </source>
</evidence>
<evidence type="ECO:0000256" key="3">
    <source>
        <dbReference type="ARBA" id="ARBA00038182"/>
    </source>
</evidence>
<dbReference type="Proteomes" id="UP000005239">
    <property type="component" value="Unassembled WGS sequence"/>
</dbReference>
<accession>A0A8R1Y9A4</accession>
<dbReference type="Pfam" id="PF00583">
    <property type="entry name" value="Acetyltransf_1"/>
    <property type="match status" value="1"/>
</dbReference>
<evidence type="ECO:0000256" key="10">
    <source>
        <dbReference type="ARBA" id="ARBA00052178"/>
    </source>
</evidence>
<dbReference type="PANTHER" id="PTHR20905">
    <property type="entry name" value="N-ACETYLTRANSFERASE-RELATED"/>
    <property type="match status" value="1"/>
</dbReference>
<evidence type="ECO:0000313" key="15">
    <source>
        <dbReference type="Proteomes" id="UP000005239"/>
    </source>
</evidence>
<comment type="pathway">
    <text evidence="2">Aromatic compound metabolism; melatonin biosynthesis; melatonin from serotonin: step 1/2.</text>
</comment>
<evidence type="ECO:0000256" key="7">
    <source>
        <dbReference type="ARBA" id="ARBA00051284"/>
    </source>
</evidence>
<dbReference type="FunFam" id="3.40.630.30:FF:000046">
    <property type="entry name" value="Dopamine N-acetyltransferase"/>
    <property type="match status" value="1"/>
</dbReference>
<comment type="catalytic activity">
    <reaction evidence="7">
        <text>serotonin + (5Z,8Z,11Z,14Z)-eicosatetraenoyl-CoA = N-[(5Z,8Z,11Z,14Z)-eicosatetraenoyl]-serotonin + CoA + H(+)</text>
        <dbReference type="Rhea" id="RHEA:51396"/>
        <dbReference type="ChEBI" id="CHEBI:15378"/>
        <dbReference type="ChEBI" id="CHEBI:57287"/>
        <dbReference type="ChEBI" id="CHEBI:57368"/>
        <dbReference type="ChEBI" id="CHEBI:132255"/>
        <dbReference type="ChEBI" id="CHEBI:350546"/>
    </reaction>
    <physiologicalReaction direction="left-to-right" evidence="7">
        <dbReference type="Rhea" id="RHEA:51397"/>
    </physiologicalReaction>
</comment>
<comment type="catalytic activity">
    <reaction evidence="8">
        <text>dopamine + acetyl-CoA = N-acetyldopamine + CoA + H(+)</text>
        <dbReference type="Rhea" id="RHEA:51388"/>
        <dbReference type="ChEBI" id="CHEBI:15378"/>
        <dbReference type="ChEBI" id="CHEBI:57287"/>
        <dbReference type="ChEBI" id="CHEBI:57288"/>
        <dbReference type="ChEBI" id="CHEBI:59905"/>
        <dbReference type="ChEBI" id="CHEBI:125678"/>
    </reaction>
    <physiologicalReaction direction="left-to-right" evidence="8">
        <dbReference type="Rhea" id="RHEA:51389"/>
    </physiologicalReaction>
</comment>
<keyword evidence="1" id="KW-0808">Transferase</keyword>
<dbReference type="AlphaFoldDB" id="A0A2A6BSU3"/>
<dbReference type="GO" id="GO:0004059">
    <property type="term" value="F:aralkylamine N-acetyltransferase activity"/>
    <property type="evidence" value="ECO:0007669"/>
    <property type="project" value="UniProtKB-EC"/>
</dbReference>
<comment type="catalytic activity">
    <reaction evidence="10">
        <text>serotonin + hexadecanoyl-CoA = N-hexadecanoyl-serotonin + CoA + H(+)</text>
        <dbReference type="Rhea" id="RHEA:51384"/>
        <dbReference type="ChEBI" id="CHEBI:15378"/>
        <dbReference type="ChEBI" id="CHEBI:57287"/>
        <dbReference type="ChEBI" id="CHEBI:57379"/>
        <dbReference type="ChEBI" id="CHEBI:134059"/>
        <dbReference type="ChEBI" id="CHEBI:350546"/>
    </reaction>
    <physiologicalReaction direction="left-to-right" evidence="10">
        <dbReference type="Rhea" id="RHEA:51385"/>
    </physiologicalReaction>
</comment>
<dbReference type="GO" id="GO:0008080">
    <property type="term" value="F:N-acetyltransferase activity"/>
    <property type="evidence" value="ECO:0000318"/>
    <property type="project" value="GO_Central"/>
</dbReference>
<dbReference type="InterPro" id="IPR016181">
    <property type="entry name" value="Acyl_CoA_acyltransferase"/>
</dbReference>
<comment type="catalytic activity">
    <reaction evidence="9">
        <text>serotonin + (9Z)-octadecenoyl-CoA = N-(9Z-octadecenoyl)-serotonin + CoA + H(+)</text>
        <dbReference type="Rhea" id="RHEA:51392"/>
        <dbReference type="ChEBI" id="CHEBI:15378"/>
        <dbReference type="ChEBI" id="CHEBI:57287"/>
        <dbReference type="ChEBI" id="CHEBI:57387"/>
        <dbReference type="ChEBI" id="CHEBI:134064"/>
        <dbReference type="ChEBI" id="CHEBI:350546"/>
    </reaction>
    <physiologicalReaction direction="left-to-right" evidence="9">
        <dbReference type="Rhea" id="RHEA:51393"/>
    </physiologicalReaction>
</comment>
<dbReference type="InterPro" id="IPR000182">
    <property type="entry name" value="GNAT_dom"/>
</dbReference>
<dbReference type="EC" id="2.3.1.87" evidence="4"/>
<evidence type="ECO:0000313" key="14">
    <source>
        <dbReference type="EnsemblMetazoa" id="PPA07749.1"/>
    </source>
</evidence>
<proteinExistence type="inferred from homology"/>
<evidence type="ECO:0000259" key="13">
    <source>
        <dbReference type="PROSITE" id="PS51186"/>
    </source>
</evidence>
<reference evidence="15" key="1">
    <citation type="journal article" date="2008" name="Nat. Genet.">
        <title>The Pristionchus pacificus genome provides a unique perspective on nematode lifestyle and parasitism.</title>
        <authorList>
            <person name="Dieterich C."/>
            <person name="Clifton S.W."/>
            <person name="Schuster L.N."/>
            <person name="Chinwalla A."/>
            <person name="Delehaunty K."/>
            <person name="Dinkelacker I."/>
            <person name="Fulton L."/>
            <person name="Fulton R."/>
            <person name="Godfrey J."/>
            <person name="Minx P."/>
            <person name="Mitreva M."/>
            <person name="Roeseler W."/>
            <person name="Tian H."/>
            <person name="Witte H."/>
            <person name="Yang S.P."/>
            <person name="Wilson R.K."/>
            <person name="Sommer R.J."/>
        </authorList>
    </citation>
    <scope>NUCLEOTIDE SEQUENCE [LARGE SCALE GENOMIC DNA]</scope>
    <source>
        <strain evidence="15">PS312</strain>
    </source>
</reference>
<keyword evidence="15" id="KW-1185">Reference proteome</keyword>
<gene>
    <name evidence="14" type="primary">WBGene00097303</name>
</gene>